<proteinExistence type="predicted"/>
<dbReference type="GeneID" id="85416276"/>
<keyword evidence="7" id="KW-0804">Transcription</keyword>
<keyword evidence="4 9" id="KW-0863">Zinc-finger</keyword>
<evidence type="ECO:0000256" key="8">
    <source>
        <dbReference type="ARBA" id="ARBA00023242"/>
    </source>
</evidence>
<keyword evidence="8" id="KW-0539">Nucleus</keyword>
<keyword evidence="5" id="KW-0862">Zinc</keyword>
<organism evidence="11 12">
    <name type="scientific">Colletotrichum tamarilloi</name>
    <dbReference type="NCBI Taxonomy" id="1209934"/>
    <lineage>
        <taxon>Eukaryota</taxon>
        <taxon>Fungi</taxon>
        <taxon>Dikarya</taxon>
        <taxon>Ascomycota</taxon>
        <taxon>Pezizomycotina</taxon>
        <taxon>Sordariomycetes</taxon>
        <taxon>Hypocreomycetidae</taxon>
        <taxon>Glomerellales</taxon>
        <taxon>Glomerellaceae</taxon>
        <taxon>Colletotrichum</taxon>
        <taxon>Colletotrichum acutatum species complex</taxon>
    </lineage>
</organism>
<protein>
    <submittedName>
        <fullName evidence="11">Chorion transcription factor Cf2</fullName>
    </submittedName>
</protein>
<dbReference type="PROSITE" id="PS50157">
    <property type="entry name" value="ZINC_FINGER_C2H2_2"/>
    <property type="match status" value="2"/>
</dbReference>
<keyword evidence="12" id="KW-1185">Reference proteome</keyword>
<dbReference type="RefSeq" id="XP_060373397.1">
    <property type="nucleotide sequence ID" value="XM_060532038.1"/>
</dbReference>
<accession>A0ABQ9QJN9</accession>
<feature type="domain" description="C2H2-type" evidence="10">
    <location>
        <begin position="45"/>
        <end position="73"/>
    </location>
</feature>
<keyword evidence="2" id="KW-0479">Metal-binding</keyword>
<evidence type="ECO:0000313" key="12">
    <source>
        <dbReference type="Proteomes" id="UP001227543"/>
    </source>
</evidence>
<name>A0ABQ9QJN9_9PEZI</name>
<evidence type="ECO:0000256" key="7">
    <source>
        <dbReference type="ARBA" id="ARBA00023163"/>
    </source>
</evidence>
<reference evidence="11 12" key="1">
    <citation type="submission" date="2016-10" db="EMBL/GenBank/DDBJ databases">
        <title>The genome sequence of Colletotrichum fioriniae PJ7.</title>
        <authorList>
            <person name="Baroncelli R."/>
        </authorList>
    </citation>
    <scope>NUCLEOTIDE SEQUENCE [LARGE SCALE GENOMIC DNA]</scope>
    <source>
        <strain evidence="11 12">Tom-12</strain>
    </source>
</reference>
<evidence type="ECO:0000313" key="11">
    <source>
        <dbReference type="EMBL" id="KAK1474016.1"/>
    </source>
</evidence>
<dbReference type="InterPro" id="IPR036236">
    <property type="entry name" value="Znf_C2H2_sf"/>
</dbReference>
<dbReference type="InterPro" id="IPR050636">
    <property type="entry name" value="C2H2-ZF_domain-containing"/>
</dbReference>
<dbReference type="InterPro" id="IPR013087">
    <property type="entry name" value="Znf_C2H2_type"/>
</dbReference>
<gene>
    <name evidence="11" type="ORF">CTAM01_16045</name>
</gene>
<dbReference type="EMBL" id="MLFU01000192">
    <property type="protein sequence ID" value="KAK1474016.1"/>
    <property type="molecule type" value="Genomic_DNA"/>
</dbReference>
<evidence type="ECO:0000259" key="10">
    <source>
        <dbReference type="PROSITE" id="PS50157"/>
    </source>
</evidence>
<evidence type="ECO:0000256" key="3">
    <source>
        <dbReference type="ARBA" id="ARBA00022737"/>
    </source>
</evidence>
<keyword evidence="3" id="KW-0677">Repeat</keyword>
<dbReference type="Gene3D" id="3.30.160.60">
    <property type="entry name" value="Classic Zinc Finger"/>
    <property type="match status" value="2"/>
</dbReference>
<evidence type="ECO:0000256" key="4">
    <source>
        <dbReference type="ARBA" id="ARBA00022771"/>
    </source>
</evidence>
<sequence>MPNLGLYALHHAGGRACNCKDCGRRFKNQHVLSRYITAHVRERPFGCIRCQGRFKRKYVLDSHIIRVHTGLPSYGCK</sequence>
<evidence type="ECO:0000256" key="2">
    <source>
        <dbReference type="ARBA" id="ARBA00022723"/>
    </source>
</evidence>
<comment type="subcellular location">
    <subcellularLocation>
        <location evidence="1">Nucleus</location>
    </subcellularLocation>
</comment>
<evidence type="ECO:0000256" key="6">
    <source>
        <dbReference type="ARBA" id="ARBA00023015"/>
    </source>
</evidence>
<dbReference type="PANTHER" id="PTHR47772">
    <property type="entry name" value="ZINC FINGER PROTEIN 200"/>
    <property type="match status" value="1"/>
</dbReference>
<evidence type="ECO:0000256" key="9">
    <source>
        <dbReference type="PROSITE-ProRule" id="PRU00042"/>
    </source>
</evidence>
<evidence type="ECO:0000256" key="5">
    <source>
        <dbReference type="ARBA" id="ARBA00022833"/>
    </source>
</evidence>
<dbReference type="PROSITE" id="PS00028">
    <property type="entry name" value="ZINC_FINGER_C2H2_1"/>
    <property type="match status" value="1"/>
</dbReference>
<keyword evidence="6" id="KW-0805">Transcription regulation</keyword>
<dbReference type="Proteomes" id="UP001227543">
    <property type="component" value="Unassembled WGS sequence"/>
</dbReference>
<dbReference type="SUPFAM" id="SSF57667">
    <property type="entry name" value="beta-beta-alpha zinc fingers"/>
    <property type="match status" value="1"/>
</dbReference>
<comment type="caution">
    <text evidence="11">The sequence shown here is derived from an EMBL/GenBank/DDBJ whole genome shotgun (WGS) entry which is preliminary data.</text>
</comment>
<evidence type="ECO:0000256" key="1">
    <source>
        <dbReference type="ARBA" id="ARBA00004123"/>
    </source>
</evidence>
<dbReference type="PANTHER" id="PTHR47772:SF13">
    <property type="entry name" value="GASTRULA ZINC FINGER PROTEIN XLCGF49.1-LIKE-RELATED"/>
    <property type="match status" value="1"/>
</dbReference>
<feature type="domain" description="C2H2-type" evidence="10">
    <location>
        <begin position="17"/>
        <end position="44"/>
    </location>
</feature>